<dbReference type="EMBL" id="FRAW01000014">
    <property type="protein sequence ID" value="SHK69724.1"/>
    <property type="molecule type" value="Genomic_DNA"/>
</dbReference>
<dbReference type="AlphaFoldDB" id="A0A1M6UKF4"/>
<dbReference type="SUPFAM" id="SSF55729">
    <property type="entry name" value="Acyl-CoA N-acyltransferases (Nat)"/>
    <property type="match status" value="1"/>
</dbReference>
<accession>A0A1M6UKF4</accession>
<reference evidence="3" key="1">
    <citation type="submission" date="2016-11" db="EMBL/GenBank/DDBJ databases">
        <authorList>
            <person name="Varghese N."/>
            <person name="Submissions S."/>
        </authorList>
    </citation>
    <scope>NUCLEOTIDE SEQUENCE [LARGE SCALE GENOMIC DNA]</scope>
    <source>
        <strain evidence="3">UWOS</strain>
    </source>
</reference>
<protein>
    <submittedName>
        <fullName evidence="2">Phosphinothricin acetyltransferase</fullName>
    </submittedName>
</protein>
<dbReference type="Gene3D" id="3.40.630.30">
    <property type="match status" value="1"/>
</dbReference>
<gene>
    <name evidence="2" type="ORF">SAMN05720469_11446</name>
</gene>
<dbReference type="Proteomes" id="UP000184275">
    <property type="component" value="Unassembled WGS sequence"/>
</dbReference>
<dbReference type="GO" id="GO:0016747">
    <property type="term" value="F:acyltransferase activity, transferring groups other than amino-acyl groups"/>
    <property type="evidence" value="ECO:0007669"/>
    <property type="project" value="InterPro"/>
</dbReference>
<sequence length="150" mass="17283">MEITQRRYPYLVIQESNAIQGFAYAGKFIGRAAYDWSCETTIYLDPAATKCGFGRMLYQELECRLQKMGIRNLYACVATPEKNDEFLTTNSADFHLHLGFSIAGEFHQCGCKFGRWYNMLWMEKRIGNHPEKASPIIPYPELYEKSAVSL</sequence>
<dbReference type="PROSITE" id="PS51186">
    <property type="entry name" value="GNAT"/>
    <property type="match status" value="1"/>
</dbReference>
<keyword evidence="3" id="KW-1185">Reference proteome</keyword>
<keyword evidence="2" id="KW-0808">Transferase</keyword>
<dbReference type="InterPro" id="IPR000182">
    <property type="entry name" value="GNAT_dom"/>
</dbReference>
<evidence type="ECO:0000313" key="2">
    <source>
        <dbReference type="EMBL" id="SHK69724.1"/>
    </source>
</evidence>
<evidence type="ECO:0000313" key="3">
    <source>
        <dbReference type="Proteomes" id="UP000184275"/>
    </source>
</evidence>
<proteinExistence type="predicted"/>
<dbReference type="InterPro" id="IPR016181">
    <property type="entry name" value="Acyl_CoA_acyltransferase"/>
</dbReference>
<dbReference type="Pfam" id="PF13420">
    <property type="entry name" value="Acetyltransf_4"/>
    <property type="match status" value="1"/>
</dbReference>
<name>A0A1M6UKF4_9BACT</name>
<organism evidence="2 3">
    <name type="scientific">Fibrobacter intestinalis</name>
    <dbReference type="NCBI Taxonomy" id="28122"/>
    <lineage>
        <taxon>Bacteria</taxon>
        <taxon>Pseudomonadati</taxon>
        <taxon>Fibrobacterota</taxon>
        <taxon>Fibrobacteria</taxon>
        <taxon>Fibrobacterales</taxon>
        <taxon>Fibrobacteraceae</taxon>
        <taxon>Fibrobacter</taxon>
    </lineage>
</organism>
<feature type="domain" description="N-acetyltransferase" evidence="1">
    <location>
        <begin position="1"/>
        <end position="127"/>
    </location>
</feature>
<evidence type="ECO:0000259" key="1">
    <source>
        <dbReference type="PROSITE" id="PS51186"/>
    </source>
</evidence>